<organism evidence="2 3">
    <name type="scientific">Thioalkalicoccus limnaeus</name>
    <dbReference type="NCBI Taxonomy" id="120681"/>
    <lineage>
        <taxon>Bacteria</taxon>
        <taxon>Pseudomonadati</taxon>
        <taxon>Pseudomonadota</taxon>
        <taxon>Gammaproteobacteria</taxon>
        <taxon>Chromatiales</taxon>
        <taxon>Chromatiaceae</taxon>
        <taxon>Thioalkalicoccus</taxon>
    </lineage>
</organism>
<sequence>MSMHYPPHVPPYPVDRQAQGQGPMGSYHQSQFQHPGMAPGAMGQPGFGPQAYQAPGYQAGYFPNSAYAPRTSAPFFNLSNDRFVKGVLIGAAATYLLTNENVQRSMIKGAVRIWSMLQGGVEEIKERFQDAEAELHHEAERRGSGSDI</sequence>
<evidence type="ECO:0000313" key="2">
    <source>
        <dbReference type="EMBL" id="MEY6433941.1"/>
    </source>
</evidence>
<gene>
    <name evidence="2" type="ORF">ABC977_16170</name>
</gene>
<reference evidence="2 3" key="1">
    <citation type="submission" date="2024-05" db="EMBL/GenBank/DDBJ databases">
        <title>Genome Sequence and Characterization of the New Strain Purple Sulfur Bacterium of Genus Thioalkalicoccus.</title>
        <authorList>
            <person name="Bryantseva I.A."/>
            <person name="Kyndt J.A."/>
            <person name="Imhoff J.F."/>
        </authorList>
    </citation>
    <scope>NUCLEOTIDE SEQUENCE [LARGE SCALE GENOMIC DNA]</scope>
    <source>
        <strain evidence="2 3">Um2</strain>
    </source>
</reference>
<dbReference type="EMBL" id="JBDKXB010000033">
    <property type="protein sequence ID" value="MEY6433941.1"/>
    <property type="molecule type" value="Genomic_DNA"/>
</dbReference>
<comment type="caution">
    <text evidence="2">The sequence shown here is derived from an EMBL/GenBank/DDBJ whole genome shotgun (WGS) entry which is preliminary data.</text>
</comment>
<feature type="compositionally biased region" description="Low complexity" evidence="1">
    <location>
        <begin position="35"/>
        <end position="49"/>
    </location>
</feature>
<dbReference type="RefSeq" id="WP_369668325.1">
    <property type="nucleotide sequence ID" value="NZ_JBDKXB010000033.1"/>
</dbReference>
<evidence type="ECO:0000256" key="1">
    <source>
        <dbReference type="SAM" id="MobiDB-lite"/>
    </source>
</evidence>
<name>A0ABV4BHE4_9GAMM</name>
<accession>A0ABV4BHE4</accession>
<dbReference type="Proteomes" id="UP001564408">
    <property type="component" value="Unassembled WGS sequence"/>
</dbReference>
<feature type="region of interest" description="Disordered" evidence="1">
    <location>
        <begin position="1"/>
        <end position="49"/>
    </location>
</feature>
<keyword evidence="3" id="KW-1185">Reference proteome</keyword>
<evidence type="ECO:0008006" key="4">
    <source>
        <dbReference type="Google" id="ProtNLM"/>
    </source>
</evidence>
<protein>
    <recommendedName>
        <fullName evidence="4">YtxH domain-containing protein</fullName>
    </recommendedName>
</protein>
<evidence type="ECO:0000313" key="3">
    <source>
        <dbReference type="Proteomes" id="UP001564408"/>
    </source>
</evidence>
<proteinExistence type="predicted"/>